<accession>A0A917C5N7</accession>
<evidence type="ECO:0000313" key="1">
    <source>
        <dbReference type="EMBL" id="GGF69119.1"/>
    </source>
</evidence>
<dbReference type="InterPro" id="IPR045707">
    <property type="entry name" value="DUF6063"/>
</dbReference>
<gene>
    <name evidence="1" type="ORF">GCM10010912_12790</name>
</gene>
<keyword evidence="2" id="KW-1185">Reference proteome</keyword>
<dbReference type="Proteomes" id="UP000637643">
    <property type="component" value="Unassembled WGS sequence"/>
</dbReference>
<proteinExistence type="predicted"/>
<reference evidence="1" key="1">
    <citation type="journal article" date="2014" name="Int. J. Syst. Evol. Microbiol.">
        <title>Complete genome sequence of Corynebacterium casei LMG S-19264T (=DSM 44701T), isolated from a smear-ripened cheese.</title>
        <authorList>
            <consortium name="US DOE Joint Genome Institute (JGI-PGF)"/>
            <person name="Walter F."/>
            <person name="Albersmeier A."/>
            <person name="Kalinowski J."/>
            <person name="Ruckert C."/>
        </authorList>
    </citation>
    <scope>NUCLEOTIDE SEQUENCE</scope>
    <source>
        <strain evidence="1">CGMCC 1.16134</strain>
    </source>
</reference>
<organism evidence="1 2">
    <name type="scientific">Paenibacillus albidus</name>
    <dbReference type="NCBI Taxonomy" id="2041023"/>
    <lineage>
        <taxon>Bacteria</taxon>
        <taxon>Bacillati</taxon>
        <taxon>Bacillota</taxon>
        <taxon>Bacilli</taxon>
        <taxon>Bacillales</taxon>
        <taxon>Paenibacillaceae</taxon>
        <taxon>Paenibacillus</taxon>
    </lineage>
</organism>
<dbReference type="Pfam" id="PF19539">
    <property type="entry name" value="DUF6063"/>
    <property type="match status" value="1"/>
</dbReference>
<comment type="caution">
    <text evidence="1">The sequence shown here is derived from an EMBL/GenBank/DDBJ whole genome shotgun (WGS) entry which is preliminary data.</text>
</comment>
<protein>
    <submittedName>
        <fullName evidence="1">Uncharacterized protein</fullName>
    </submittedName>
</protein>
<reference evidence="1" key="2">
    <citation type="submission" date="2020-09" db="EMBL/GenBank/DDBJ databases">
        <authorList>
            <person name="Sun Q."/>
            <person name="Zhou Y."/>
        </authorList>
    </citation>
    <scope>NUCLEOTIDE SEQUENCE</scope>
    <source>
        <strain evidence="1">CGMCC 1.16134</strain>
    </source>
</reference>
<dbReference type="AlphaFoldDB" id="A0A917C5N7"/>
<name>A0A917C5N7_9BACL</name>
<dbReference type="RefSeq" id="WP_189023041.1">
    <property type="nucleotide sequence ID" value="NZ_BMKR01000004.1"/>
</dbReference>
<sequence length="252" mass="29301">MSYSLEQMQQASRLYFELLRKKVIPLDDPAATECLQDAGAYDALQYIAKEGGCRVMNSGHRLHLLVNPLGSVFATNFTQLKNKYSRIERKAHLHTINIIILVFLAEMDQDETHFKAGQDSMSYLQIADQVSSLFQTWLQLDQDGRFSQQWRLDIQAMHKIWSSLYMQTKSQEESDLLTRGSNSRIGLIHEGMKLLEEEKLVFISETEKRIFPREELYERMRYLYHDVDRYQELKALIGRTLAGKDGEPHAAH</sequence>
<dbReference type="EMBL" id="BMKR01000004">
    <property type="protein sequence ID" value="GGF69119.1"/>
    <property type="molecule type" value="Genomic_DNA"/>
</dbReference>
<evidence type="ECO:0000313" key="2">
    <source>
        <dbReference type="Proteomes" id="UP000637643"/>
    </source>
</evidence>